<reference evidence="1 2" key="1">
    <citation type="submission" date="2024-05" db="EMBL/GenBank/DDBJ databases">
        <title>Genome sequencing and assembly of Indian major carp, Cirrhinus mrigala (Hamilton, 1822).</title>
        <authorList>
            <person name="Mohindra V."/>
            <person name="Chowdhury L.M."/>
            <person name="Lal K."/>
            <person name="Jena J.K."/>
        </authorList>
    </citation>
    <scope>NUCLEOTIDE SEQUENCE [LARGE SCALE GENOMIC DNA]</scope>
    <source>
        <strain evidence="1">CM1030</strain>
        <tissue evidence="1">Blood</tissue>
    </source>
</reference>
<keyword evidence="2" id="KW-1185">Reference proteome</keyword>
<dbReference type="AlphaFoldDB" id="A0ABD0QBP4"/>
<comment type="caution">
    <text evidence="1">The sequence shown here is derived from an EMBL/GenBank/DDBJ whole genome shotgun (WGS) entry which is preliminary data.</text>
</comment>
<gene>
    <name evidence="1" type="ORF">M9458_022681</name>
</gene>
<proteinExistence type="predicted"/>
<sequence>STRRWLSGLQTICLQRSCGRWRAAADTALIAIGGLWASARTRCCWEPHPSTPSPSLRPTPKSYTS</sequence>
<evidence type="ECO:0000313" key="2">
    <source>
        <dbReference type="Proteomes" id="UP001529510"/>
    </source>
</evidence>
<name>A0ABD0QBP4_CIRMR</name>
<accession>A0ABD0QBP4</accession>
<feature type="non-terminal residue" evidence="1">
    <location>
        <position position="65"/>
    </location>
</feature>
<organism evidence="1 2">
    <name type="scientific">Cirrhinus mrigala</name>
    <name type="common">Mrigala</name>
    <dbReference type="NCBI Taxonomy" id="683832"/>
    <lineage>
        <taxon>Eukaryota</taxon>
        <taxon>Metazoa</taxon>
        <taxon>Chordata</taxon>
        <taxon>Craniata</taxon>
        <taxon>Vertebrata</taxon>
        <taxon>Euteleostomi</taxon>
        <taxon>Actinopterygii</taxon>
        <taxon>Neopterygii</taxon>
        <taxon>Teleostei</taxon>
        <taxon>Ostariophysi</taxon>
        <taxon>Cypriniformes</taxon>
        <taxon>Cyprinidae</taxon>
        <taxon>Labeoninae</taxon>
        <taxon>Labeonini</taxon>
        <taxon>Cirrhinus</taxon>
    </lineage>
</organism>
<feature type="non-terminal residue" evidence="1">
    <location>
        <position position="1"/>
    </location>
</feature>
<dbReference type="EMBL" id="JAMKFB020000010">
    <property type="protein sequence ID" value="KAL0183306.1"/>
    <property type="molecule type" value="Genomic_DNA"/>
</dbReference>
<protein>
    <submittedName>
        <fullName evidence="1">Uncharacterized protein</fullName>
    </submittedName>
</protein>
<dbReference type="Proteomes" id="UP001529510">
    <property type="component" value="Unassembled WGS sequence"/>
</dbReference>
<evidence type="ECO:0000313" key="1">
    <source>
        <dbReference type="EMBL" id="KAL0183306.1"/>
    </source>
</evidence>